<dbReference type="InterPro" id="IPR041664">
    <property type="entry name" value="AAA_16"/>
</dbReference>
<dbReference type="AlphaFoldDB" id="A0A192D3Q6"/>
<dbReference type="RefSeq" id="WP_068350457.1">
    <property type="nucleotide sequence ID" value="NZ_CP016033.1"/>
</dbReference>
<gene>
    <name evidence="2" type="ORF">A9D12_05825</name>
</gene>
<dbReference type="EMBL" id="CP016033">
    <property type="protein sequence ID" value="ANK12547.1"/>
    <property type="molecule type" value="Genomic_DNA"/>
</dbReference>
<dbReference type="Proteomes" id="UP000078263">
    <property type="component" value="Chromosome"/>
</dbReference>
<feature type="domain" description="Orc1-like AAA ATPase" evidence="1">
    <location>
        <begin position="31"/>
        <end position="176"/>
    </location>
</feature>
<evidence type="ECO:0000259" key="1">
    <source>
        <dbReference type="Pfam" id="PF13191"/>
    </source>
</evidence>
<proteinExistence type="predicted"/>
<name>A0A192D3Q6_9SPHN</name>
<sequence>MITATKKPTLGRVFVPGGMPDLTYVPRTERDLERRLSEVRDNLCKLVVVTGPTKTGKTVLVRKVLRSDTNLVWIDGGLIKSEDDFWSECLHKISDFVEVERVSEVGSTSALGTNAKLEIGVPGIKATVGGDDSQGHNSKTITKKALVGALRARAIRAMSDAGATLVIDDFHYLDRSLQGEIVRALKGAVFDGFPAVVIAIPHRRYDAVRVEREMNGRIEPIKVPDWSVVELIVIPERGFPLLDLEISEKLAQRLAEEAYGSPHLVQEFCKELGKRALNGGFRKIDEVFDEDVFRVIAEHTGKVIFDKLASGPRARTDRIQRPLVAGGSADIYRVVLMALARLAPGMNKIDYETLRSSIREILTDDIPQAHEVTRVLEKMAQIASKEEMSVKVLDWDDEEQKLHITDPFFAFFLKWARDHIGGRAA</sequence>
<keyword evidence="3" id="KW-1185">Reference proteome</keyword>
<protein>
    <recommendedName>
        <fullName evidence="1">Orc1-like AAA ATPase domain-containing protein</fullName>
    </recommendedName>
</protein>
<evidence type="ECO:0000313" key="3">
    <source>
        <dbReference type="Proteomes" id="UP000078263"/>
    </source>
</evidence>
<dbReference type="SUPFAM" id="SSF52540">
    <property type="entry name" value="P-loop containing nucleoside triphosphate hydrolases"/>
    <property type="match status" value="1"/>
</dbReference>
<dbReference type="Gene3D" id="3.40.50.300">
    <property type="entry name" value="P-loop containing nucleotide triphosphate hydrolases"/>
    <property type="match status" value="1"/>
</dbReference>
<organism evidence="2 3">
    <name type="scientific">Erythrobacter neustonensis</name>
    <dbReference type="NCBI Taxonomy" id="1112"/>
    <lineage>
        <taxon>Bacteria</taxon>
        <taxon>Pseudomonadati</taxon>
        <taxon>Pseudomonadota</taxon>
        <taxon>Alphaproteobacteria</taxon>
        <taxon>Sphingomonadales</taxon>
        <taxon>Erythrobacteraceae</taxon>
        <taxon>Erythrobacter/Porphyrobacter group</taxon>
        <taxon>Erythrobacter</taxon>
    </lineage>
</organism>
<dbReference type="KEGG" id="pns:A9D12_05825"/>
<dbReference type="InterPro" id="IPR027417">
    <property type="entry name" value="P-loop_NTPase"/>
</dbReference>
<dbReference type="STRING" id="1112.A9D12_05825"/>
<evidence type="ECO:0000313" key="2">
    <source>
        <dbReference type="EMBL" id="ANK12547.1"/>
    </source>
</evidence>
<dbReference type="OrthoDB" id="2531964at2"/>
<accession>A0A192D3Q6</accession>
<dbReference type="Pfam" id="PF13191">
    <property type="entry name" value="AAA_16"/>
    <property type="match status" value="1"/>
</dbReference>
<reference evidence="2 3" key="1">
    <citation type="submission" date="2016-05" db="EMBL/GenBank/DDBJ databases">
        <title>Compelete Genome Sequence of Bacteriochlorophyll-Synthesizing Bacterium Porphyrobacter neustonensis DSM 9434.</title>
        <authorList>
            <person name="Shi X.-L."/>
            <person name="Wu Y.-H."/>
            <person name="Cheng H."/>
            <person name="Xu L."/>
            <person name="Zhang X.-Q."/>
            <person name="Wang C.-S."/>
            <person name="Xu X.-W."/>
        </authorList>
    </citation>
    <scope>NUCLEOTIDE SEQUENCE [LARGE SCALE GENOMIC DNA]</scope>
    <source>
        <strain evidence="2 3">DSM 9434</strain>
    </source>
</reference>